<dbReference type="Gene3D" id="2.30.30.40">
    <property type="entry name" value="SH3 Domains"/>
    <property type="match status" value="1"/>
</dbReference>
<feature type="compositionally biased region" description="Polar residues" evidence="1">
    <location>
        <begin position="171"/>
        <end position="186"/>
    </location>
</feature>
<name>A0A139A0E2_GONPJ</name>
<feature type="region of interest" description="Disordered" evidence="1">
    <location>
        <begin position="162"/>
        <end position="186"/>
    </location>
</feature>
<evidence type="ECO:0000256" key="1">
    <source>
        <dbReference type="SAM" id="MobiDB-lite"/>
    </source>
</evidence>
<dbReference type="InterPro" id="IPR036028">
    <property type="entry name" value="SH3-like_dom_sf"/>
</dbReference>
<reference evidence="2 3" key="1">
    <citation type="journal article" date="2015" name="Genome Biol. Evol.">
        <title>Phylogenomic analyses indicate that early fungi evolved digesting cell walls of algal ancestors of land plants.</title>
        <authorList>
            <person name="Chang Y."/>
            <person name="Wang S."/>
            <person name="Sekimoto S."/>
            <person name="Aerts A.L."/>
            <person name="Choi C."/>
            <person name="Clum A."/>
            <person name="LaButti K.M."/>
            <person name="Lindquist E.A."/>
            <person name="Yee Ngan C."/>
            <person name="Ohm R.A."/>
            <person name="Salamov A.A."/>
            <person name="Grigoriev I.V."/>
            <person name="Spatafora J.W."/>
            <person name="Berbee M.L."/>
        </authorList>
    </citation>
    <scope>NUCLEOTIDE SEQUENCE [LARGE SCALE GENOMIC DNA]</scope>
    <source>
        <strain evidence="2 3">JEL478</strain>
    </source>
</reference>
<organism evidence="2 3">
    <name type="scientific">Gonapodya prolifera (strain JEL478)</name>
    <name type="common">Monoblepharis prolifera</name>
    <dbReference type="NCBI Taxonomy" id="1344416"/>
    <lineage>
        <taxon>Eukaryota</taxon>
        <taxon>Fungi</taxon>
        <taxon>Fungi incertae sedis</taxon>
        <taxon>Chytridiomycota</taxon>
        <taxon>Chytridiomycota incertae sedis</taxon>
        <taxon>Monoblepharidomycetes</taxon>
        <taxon>Monoblepharidales</taxon>
        <taxon>Gonapodyaceae</taxon>
        <taxon>Gonapodya</taxon>
    </lineage>
</organism>
<feature type="region of interest" description="Disordered" evidence="1">
    <location>
        <begin position="217"/>
        <end position="268"/>
    </location>
</feature>
<evidence type="ECO:0008006" key="4">
    <source>
        <dbReference type="Google" id="ProtNLM"/>
    </source>
</evidence>
<accession>A0A139A0E2</accession>
<dbReference type="Proteomes" id="UP000070544">
    <property type="component" value="Unassembled WGS sequence"/>
</dbReference>
<evidence type="ECO:0000313" key="2">
    <source>
        <dbReference type="EMBL" id="KXS09833.1"/>
    </source>
</evidence>
<keyword evidence="3" id="KW-1185">Reference proteome</keyword>
<sequence>MTWDFEGELMGNANDKLRRDNCNLRGLADELARRLKVVEATLAKSQAECDALHWANPALNSQVLSLRQNPQTNGFAPRTLTCEAIPPPGGETGEGSATMTVKQVFHVMGKFVPRDEDKLALQFGQEVFCMVLFEDRWGARLNLSTTIFGLFPMSCLSPIPAPAPTEDTPLSPLSPTAPGQSPRSQYSPLLMPSDITHGIVSAEAAAGTKHPSLPCKIPSAWSLSQAPPRPQGPGHGPRSPPMARRSVDFSVGGVDGLGGGGGGGANQGAMGVEEAKLRGLLVAMGS</sequence>
<protein>
    <recommendedName>
        <fullName evidence="4">SH3 domain-containing protein</fullName>
    </recommendedName>
</protein>
<dbReference type="EMBL" id="KQ965847">
    <property type="protein sequence ID" value="KXS09833.1"/>
    <property type="molecule type" value="Genomic_DNA"/>
</dbReference>
<dbReference type="SUPFAM" id="SSF50044">
    <property type="entry name" value="SH3-domain"/>
    <property type="match status" value="1"/>
</dbReference>
<evidence type="ECO:0000313" key="3">
    <source>
        <dbReference type="Proteomes" id="UP000070544"/>
    </source>
</evidence>
<feature type="compositionally biased region" description="Gly residues" evidence="1">
    <location>
        <begin position="253"/>
        <end position="266"/>
    </location>
</feature>
<dbReference type="AlphaFoldDB" id="A0A139A0E2"/>
<gene>
    <name evidence="2" type="ORF">M427DRAFT_38260</name>
</gene>
<proteinExistence type="predicted"/>